<protein>
    <recommendedName>
        <fullName evidence="5">EngB-type G domain-containing protein</fullName>
    </recommendedName>
</protein>
<evidence type="ECO:0000313" key="7">
    <source>
        <dbReference type="Proteomes" id="UP000000689"/>
    </source>
</evidence>
<dbReference type="InterPro" id="IPR006073">
    <property type="entry name" value="GTP-bd"/>
</dbReference>
<dbReference type="PANTHER" id="PTHR46498">
    <property type="entry name" value="GTP-BINDING PROTEIN 8"/>
    <property type="match status" value="1"/>
</dbReference>
<feature type="domain" description="EngB-type G" evidence="5">
    <location>
        <begin position="146"/>
        <end position="326"/>
    </location>
</feature>
<evidence type="ECO:0000256" key="2">
    <source>
        <dbReference type="ARBA" id="ARBA00022741"/>
    </source>
</evidence>
<dbReference type="CDD" id="cd01876">
    <property type="entry name" value="YihA_EngB"/>
    <property type="match status" value="1"/>
</dbReference>
<keyword evidence="7" id="KW-1185">Reference proteome</keyword>
<evidence type="ECO:0000313" key="6">
    <source>
        <dbReference type="EMBL" id="CCD24112.1"/>
    </source>
</evidence>
<accession>G0W8K1</accession>
<dbReference type="GO" id="GO:0005525">
    <property type="term" value="F:GTP binding"/>
    <property type="evidence" value="ECO:0007669"/>
    <property type="project" value="UniProtKB-KW"/>
</dbReference>
<proteinExistence type="predicted"/>
<dbReference type="SUPFAM" id="SSF52540">
    <property type="entry name" value="P-loop containing nucleoside triphosphate hydrolases"/>
    <property type="match status" value="1"/>
</dbReference>
<dbReference type="STRING" id="1071378.G0W8K1"/>
<dbReference type="GO" id="GO:0070124">
    <property type="term" value="P:mitochondrial translational initiation"/>
    <property type="evidence" value="ECO:0007669"/>
    <property type="project" value="EnsemblFungi"/>
</dbReference>
<dbReference type="PANTHER" id="PTHR46498:SF1">
    <property type="entry name" value="GTP-BINDING PROTEIN 8"/>
    <property type="match status" value="1"/>
</dbReference>
<dbReference type="Gene3D" id="3.40.50.300">
    <property type="entry name" value="P-loop containing nucleotide triphosphate hydrolases"/>
    <property type="match status" value="1"/>
</dbReference>
<keyword evidence="2" id="KW-0547">Nucleotide-binding</keyword>
<organism evidence="6 7">
    <name type="scientific">Naumovozyma dairenensis (strain ATCC 10597 / BCRC 20456 / CBS 421 / NBRC 0211 / NRRL Y-12639)</name>
    <name type="common">Saccharomyces dairenensis</name>
    <dbReference type="NCBI Taxonomy" id="1071378"/>
    <lineage>
        <taxon>Eukaryota</taxon>
        <taxon>Fungi</taxon>
        <taxon>Dikarya</taxon>
        <taxon>Ascomycota</taxon>
        <taxon>Saccharomycotina</taxon>
        <taxon>Saccharomycetes</taxon>
        <taxon>Saccharomycetales</taxon>
        <taxon>Saccharomycetaceae</taxon>
        <taxon>Naumovozyma</taxon>
    </lineage>
</organism>
<dbReference type="HOGENOM" id="CLU_062874_0_0_1"/>
<dbReference type="GO" id="GO:0099617">
    <property type="term" value="C:matrix side of mitochondrial inner membrane"/>
    <property type="evidence" value="ECO:0007669"/>
    <property type="project" value="EnsemblFungi"/>
</dbReference>
<evidence type="ECO:0000259" key="5">
    <source>
        <dbReference type="PROSITE" id="PS51706"/>
    </source>
</evidence>
<dbReference type="Proteomes" id="UP000000689">
    <property type="component" value="Chromosome 3"/>
</dbReference>
<reference evidence="6 7" key="1">
    <citation type="journal article" date="2011" name="Proc. Natl. Acad. Sci. U.S.A.">
        <title>Evolutionary erosion of yeast sex chromosomes by mating-type switching accidents.</title>
        <authorList>
            <person name="Gordon J.L."/>
            <person name="Armisen D."/>
            <person name="Proux-Wera E."/>
            <person name="Oheigeartaigh S.S."/>
            <person name="Byrne K.P."/>
            <person name="Wolfe K.H."/>
        </authorList>
    </citation>
    <scope>NUCLEOTIDE SEQUENCE [LARGE SCALE GENOMIC DNA]</scope>
    <source>
        <strain evidence="7">ATCC 10597 / BCRC 20456 / CBS 421 / NBRC 0211 / NRRL Y-12639</strain>
    </source>
</reference>
<dbReference type="OMA" id="FTKTINC"/>
<dbReference type="OrthoDB" id="391988at2759"/>
<dbReference type="KEGG" id="ndi:NDAI_0C04520"/>
<evidence type="ECO:0000256" key="1">
    <source>
        <dbReference type="ARBA" id="ARBA00022723"/>
    </source>
</evidence>
<gene>
    <name evidence="6" type="primary">NDAI0C04520</name>
    <name evidence="6" type="ordered locus">NDAI_0C04520</name>
</gene>
<sequence length="336" mass="38120">MNVICGRLFASSSSRLDNVSLAKRIISQTKVKDTKNAGESDNILNETKKVIASKRTTKVVTKNNFLEWVSFNSSYNSHYHYPGEKEMNPINHFFNTASVKYEWGVSAFGDIPNEHLNKLYGNTISNAGNSKQFPGRTYVPYDIVKSLPEVIFISRTNAGKSTLLNNLTTSFNQNRLDVSAKMSKSAGFTKTLNCFNIGNRFRLVDSPGYGFGSDIKQGIITMDYLKNRKELMRSYLLVPGHKGFNELDLQMVDFMVANGISFEVIFTQMDRVKDIETFRKMLDASNVRNLSTLPQLIFVNSTLSKHCRKRFGIAYLRYSLFQSCSLEPGIRPLRKK</sequence>
<dbReference type="Pfam" id="PF01926">
    <property type="entry name" value="MMR_HSR1"/>
    <property type="match status" value="1"/>
</dbReference>
<dbReference type="GO" id="GO:0070125">
    <property type="term" value="P:mitochondrial translational elongation"/>
    <property type="evidence" value="ECO:0007669"/>
    <property type="project" value="EnsemblFungi"/>
</dbReference>
<dbReference type="EMBL" id="HE580269">
    <property type="protein sequence ID" value="CCD24112.1"/>
    <property type="molecule type" value="Genomic_DNA"/>
</dbReference>
<dbReference type="GeneID" id="11496584"/>
<keyword evidence="4" id="KW-0342">GTP-binding</keyword>
<dbReference type="InterPro" id="IPR030393">
    <property type="entry name" value="G_ENGB_dom"/>
</dbReference>
<dbReference type="GO" id="GO:0046872">
    <property type="term" value="F:metal ion binding"/>
    <property type="evidence" value="ECO:0007669"/>
    <property type="project" value="UniProtKB-KW"/>
</dbReference>
<keyword evidence="1" id="KW-0479">Metal-binding</keyword>
<evidence type="ECO:0000256" key="3">
    <source>
        <dbReference type="ARBA" id="ARBA00022842"/>
    </source>
</evidence>
<dbReference type="InterPro" id="IPR027417">
    <property type="entry name" value="P-loop_NTPase"/>
</dbReference>
<dbReference type="RefSeq" id="XP_003669355.1">
    <property type="nucleotide sequence ID" value="XM_003669307.1"/>
</dbReference>
<dbReference type="AlphaFoldDB" id="G0W8K1"/>
<keyword evidence="3" id="KW-0460">Magnesium</keyword>
<dbReference type="InterPro" id="IPR052279">
    <property type="entry name" value="EngB_GTPase"/>
</dbReference>
<dbReference type="eggNOG" id="KOG2486">
    <property type="taxonomic scope" value="Eukaryota"/>
</dbReference>
<evidence type="ECO:0000256" key="4">
    <source>
        <dbReference type="ARBA" id="ARBA00023134"/>
    </source>
</evidence>
<dbReference type="PROSITE" id="PS51706">
    <property type="entry name" value="G_ENGB"/>
    <property type="match status" value="1"/>
</dbReference>
<name>G0W8K1_NAUDC</name>